<dbReference type="EMBL" id="JAJNOR010000005">
    <property type="protein sequence ID" value="MCD2492738.1"/>
    <property type="molecule type" value="Genomic_DNA"/>
</dbReference>
<dbReference type="Proteomes" id="UP001299265">
    <property type="component" value="Unassembled WGS sequence"/>
</dbReference>
<accession>A0AAP2RJT5</accession>
<evidence type="ECO:0000313" key="4">
    <source>
        <dbReference type="Proteomes" id="UP001299265"/>
    </source>
</evidence>
<feature type="compositionally biased region" description="Basic and acidic residues" evidence="2">
    <location>
        <begin position="175"/>
        <end position="195"/>
    </location>
</feature>
<reference evidence="3 4" key="1">
    <citation type="submission" date="2021-11" db="EMBL/GenBank/DDBJ databases">
        <title>Lacrimispora sp. nov. NSJ-141 isolated from human feces.</title>
        <authorList>
            <person name="Abdugheni R."/>
        </authorList>
    </citation>
    <scope>NUCLEOTIDE SEQUENCE [LARGE SCALE GENOMIC DNA]</scope>
    <source>
        <strain evidence="3 4">NSJ-141</strain>
    </source>
</reference>
<proteinExistence type="predicted"/>
<dbReference type="InterPro" id="IPR009636">
    <property type="entry name" value="SCAF"/>
</dbReference>
<feature type="coiled-coil region" evidence="1">
    <location>
        <begin position="41"/>
        <end position="83"/>
    </location>
</feature>
<feature type="region of interest" description="Disordered" evidence="2">
    <location>
        <begin position="137"/>
        <end position="195"/>
    </location>
</feature>
<feature type="compositionally biased region" description="Polar residues" evidence="2">
    <location>
        <begin position="163"/>
        <end position="173"/>
    </location>
</feature>
<feature type="compositionally biased region" description="Basic and acidic residues" evidence="2">
    <location>
        <begin position="151"/>
        <end position="162"/>
    </location>
</feature>
<keyword evidence="1" id="KW-0175">Coiled coil</keyword>
<dbReference type="AlphaFoldDB" id="A0AAP2RJT5"/>
<comment type="caution">
    <text evidence="3">The sequence shown here is derived from an EMBL/GenBank/DDBJ whole genome shotgun (WGS) entry which is preliminary data.</text>
</comment>
<keyword evidence="4" id="KW-1185">Reference proteome</keyword>
<dbReference type="RefSeq" id="WP_231062624.1">
    <property type="nucleotide sequence ID" value="NZ_JAJNOR010000005.1"/>
</dbReference>
<evidence type="ECO:0000313" key="3">
    <source>
        <dbReference type="EMBL" id="MCD2492738.1"/>
    </source>
</evidence>
<sequence length="195" mass="22231">MDRKFLEGLGLEKDTVEKIMAQYGVDITGYQTQKGTDEATIKALREDIIKKGNRIAELEKVDVQDLQTQLQQEREGREKDRKEYSLRSLLAAEGCTDVDYLLYKLGNAVEFDDKGKVKDQENFIKSTKETYAAQFQEANTGGTGGAGNFPRNHDSRTPDEKNPYTQKGWNLTEQMRLEVSDPEQAKKLRMEAKIE</sequence>
<evidence type="ECO:0000256" key="1">
    <source>
        <dbReference type="SAM" id="Coils"/>
    </source>
</evidence>
<gene>
    <name evidence="3" type="ORF">LQE92_08865</name>
</gene>
<evidence type="ECO:0000256" key="2">
    <source>
        <dbReference type="SAM" id="MobiDB-lite"/>
    </source>
</evidence>
<evidence type="ECO:0008006" key="5">
    <source>
        <dbReference type="Google" id="ProtNLM"/>
    </source>
</evidence>
<name>A0AAP2RJT5_9FIRM</name>
<protein>
    <recommendedName>
        <fullName evidence="5">Phage minor structural protein GP20</fullName>
    </recommendedName>
</protein>
<dbReference type="Pfam" id="PF06810">
    <property type="entry name" value="Phage_scaffold"/>
    <property type="match status" value="1"/>
</dbReference>
<organism evidence="3 4">
    <name type="scientific">Lientehia hominis</name>
    <dbReference type="NCBI Taxonomy" id="2897778"/>
    <lineage>
        <taxon>Bacteria</taxon>
        <taxon>Bacillati</taxon>
        <taxon>Bacillota</taxon>
        <taxon>Clostridia</taxon>
        <taxon>Lachnospirales</taxon>
        <taxon>Lachnospiraceae</taxon>
        <taxon>Lientehia</taxon>
    </lineage>
</organism>